<reference evidence="3 4" key="1">
    <citation type="submission" date="2018-07" db="EMBL/GenBank/DDBJ databases">
        <title>Corallincola holothuriorum sp. nov., a new facultative anaerobe isolated from sea cucumber Apostichopus japonicus.</title>
        <authorList>
            <person name="Xia H."/>
        </authorList>
    </citation>
    <scope>NUCLEOTIDE SEQUENCE [LARGE SCALE GENOMIC DNA]</scope>
    <source>
        <strain evidence="3 4">C4</strain>
    </source>
</reference>
<organism evidence="3 4">
    <name type="scientific">Corallincola holothuriorum</name>
    <dbReference type="NCBI Taxonomy" id="2282215"/>
    <lineage>
        <taxon>Bacteria</taxon>
        <taxon>Pseudomonadati</taxon>
        <taxon>Pseudomonadota</taxon>
        <taxon>Gammaproteobacteria</taxon>
        <taxon>Alteromonadales</taxon>
        <taxon>Psychromonadaceae</taxon>
        <taxon>Corallincola</taxon>
    </lineage>
</organism>
<gene>
    <name evidence="3" type="ORF">DU002_08975</name>
</gene>
<dbReference type="PANTHER" id="PTHR46118">
    <property type="entry name" value="PROTEIN ABHD11"/>
    <property type="match status" value="1"/>
</dbReference>
<dbReference type="InterPro" id="IPR000073">
    <property type="entry name" value="AB_hydrolase_1"/>
</dbReference>
<dbReference type="PRINTS" id="PR00412">
    <property type="entry name" value="EPOXHYDRLASE"/>
</dbReference>
<sequence>MQLHFQRQGQGPTVILIHGLFGSLENLGALSRHLQTHFDVVSVDLINHGRSGHKDATNYIDMAGDIIETMDALNIERAHCVGHSMGGKVAMELAMLAPHRFKRIVVADIAPVKYPSHHVQVLKGLAALNQQLPVANRQQADQILQEFLPDVGVRQFLLRNVTRSDVGLIWQFNYRGTLASYDAIREPTSAQPAFIGPTLFIKGEQSDYILPEHRPAIMARFPNATAKIIQGTGHWLHAEKPGLFNRLVEQFLLPDED</sequence>
<dbReference type="EMBL" id="QPID01000004">
    <property type="protein sequence ID" value="RCU50543.1"/>
    <property type="molecule type" value="Genomic_DNA"/>
</dbReference>
<evidence type="ECO:0000259" key="2">
    <source>
        <dbReference type="Pfam" id="PF00561"/>
    </source>
</evidence>
<dbReference type="InterPro" id="IPR029058">
    <property type="entry name" value="AB_hydrolase_fold"/>
</dbReference>
<dbReference type="RefSeq" id="WP_114338032.1">
    <property type="nucleotide sequence ID" value="NZ_QPID01000004.1"/>
</dbReference>
<dbReference type="PRINTS" id="PR00111">
    <property type="entry name" value="ABHYDROLASE"/>
</dbReference>
<feature type="domain" description="AB hydrolase-1" evidence="2">
    <location>
        <begin position="12"/>
        <end position="241"/>
    </location>
</feature>
<name>A0A368NKZ0_9GAMM</name>
<accession>A0A368NKZ0</accession>
<keyword evidence="1 3" id="KW-0378">Hydrolase</keyword>
<dbReference type="Proteomes" id="UP000252558">
    <property type="component" value="Unassembled WGS sequence"/>
</dbReference>
<dbReference type="InterPro" id="IPR000639">
    <property type="entry name" value="Epox_hydrolase-like"/>
</dbReference>
<dbReference type="OrthoDB" id="9808398at2"/>
<dbReference type="Pfam" id="PF00561">
    <property type="entry name" value="Abhydrolase_1"/>
    <property type="match status" value="1"/>
</dbReference>
<dbReference type="AlphaFoldDB" id="A0A368NKZ0"/>
<comment type="caution">
    <text evidence="3">The sequence shown here is derived from an EMBL/GenBank/DDBJ whole genome shotgun (WGS) entry which is preliminary data.</text>
</comment>
<keyword evidence="4" id="KW-1185">Reference proteome</keyword>
<dbReference type="GO" id="GO:0016787">
    <property type="term" value="F:hydrolase activity"/>
    <property type="evidence" value="ECO:0007669"/>
    <property type="project" value="UniProtKB-KW"/>
</dbReference>
<protein>
    <submittedName>
        <fullName evidence="3">Alpha/beta fold hydrolase</fullName>
    </submittedName>
</protein>
<dbReference type="Gene3D" id="3.40.50.1820">
    <property type="entry name" value="alpha/beta hydrolase"/>
    <property type="match status" value="1"/>
</dbReference>
<evidence type="ECO:0000256" key="1">
    <source>
        <dbReference type="ARBA" id="ARBA00022801"/>
    </source>
</evidence>
<dbReference type="PANTHER" id="PTHR46118:SF4">
    <property type="entry name" value="PROTEIN ABHD11"/>
    <property type="match status" value="1"/>
</dbReference>
<evidence type="ECO:0000313" key="4">
    <source>
        <dbReference type="Proteomes" id="UP000252558"/>
    </source>
</evidence>
<proteinExistence type="predicted"/>
<dbReference type="SUPFAM" id="SSF53474">
    <property type="entry name" value="alpha/beta-Hydrolases"/>
    <property type="match status" value="1"/>
</dbReference>
<evidence type="ECO:0000313" key="3">
    <source>
        <dbReference type="EMBL" id="RCU50543.1"/>
    </source>
</evidence>